<feature type="transmembrane region" description="Helical" evidence="1">
    <location>
        <begin position="170"/>
        <end position="191"/>
    </location>
</feature>
<evidence type="ECO:0000256" key="1">
    <source>
        <dbReference type="SAM" id="Phobius"/>
    </source>
</evidence>
<feature type="transmembrane region" description="Helical" evidence="1">
    <location>
        <begin position="122"/>
        <end position="149"/>
    </location>
</feature>
<keyword evidence="1" id="KW-1133">Transmembrane helix</keyword>
<evidence type="ECO:0000313" key="2">
    <source>
        <dbReference type="EMBL" id="MFC3293266.1"/>
    </source>
</evidence>
<protein>
    <submittedName>
        <fullName evidence="2">Uncharacterized protein</fullName>
    </submittedName>
</protein>
<feature type="transmembrane region" description="Helical" evidence="1">
    <location>
        <begin position="89"/>
        <end position="110"/>
    </location>
</feature>
<evidence type="ECO:0000313" key="3">
    <source>
        <dbReference type="Proteomes" id="UP001595640"/>
    </source>
</evidence>
<proteinExistence type="predicted"/>
<accession>A0ABV7M302</accession>
<dbReference type="EMBL" id="JBHRUH010000031">
    <property type="protein sequence ID" value="MFC3293266.1"/>
    <property type="molecule type" value="Genomic_DNA"/>
</dbReference>
<keyword evidence="3" id="KW-1185">Reference proteome</keyword>
<dbReference type="RefSeq" id="WP_019020561.1">
    <property type="nucleotide sequence ID" value="NZ_BMXD01000001.1"/>
</dbReference>
<comment type="caution">
    <text evidence="2">The sequence shown here is derived from an EMBL/GenBank/DDBJ whole genome shotgun (WGS) entry which is preliminary data.</text>
</comment>
<dbReference type="Proteomes" id="UP001595640">
    <property type="component" value="Unassembled WGS sequence"/>
</dbReference>
<name>A0ABV7M302_9GAMM</name>
<sequence>MKSTEVTQVLKSAIAITKGKGVEHVAIADLEAYADMLQETVASSPEGIALGEAALEEYKANLSSWVSSSQQRHEMDLEMLRAIITVGQSALKGALLINGGAAVALLAFIGKIWGNTDTQPTLIALSAALLSYVFGVLSAAMAAGATYFAQAGYANEFGRFSQGVGRAGHIAAIGFVFGAYYLFAQGSWMAFKAIGVG</sequence>
<reference evidence="3" key="1">
    <citation type="journal article" date="2019" name="Int. J. Syst. Evol. Microbiol.">
        <title>The Global Catalogue of Microorganisms (GCM) 10K type strain sequencing project: providing services to taxonomists for standard genome sequencing and annotation.</title>
        <authorList>
            <consortium name="The Broad Institute Genomics Platform"/>
            <consortium name="The Broad Institute Genome Sequencing Center for Infectious Disease"/>
            <person name="Wu L."/>
            <person name="Ma J."/>
        </authorList>
    </citation>
    <scope>NUCLEOTIDE SEQUENCE [LARGE SCALE GENOMIC DNA]</scope>
    <source>
        <strain evidence="3">KCTC 12847</strain>
    </source>
</reference>
<organism evidence="2 3">
    <name type="scientific">Modicisalibacter luteus</name>
    <dbReference type="NCBI Taxonomy" id="453962"/>
    <lineage>
        <taxon>Bacteria</taxon>
        <taxon>Pseudomonadati</taxon>
        <taxon>Pseudomonadota</taxon>
        <taxon>Gammaproteobacteria</taxon>
        <taxon>Oceanospirillales</taxon>
        <taxon>Halomonadaceae</taxon>
        <taxon>Modicisalibacter</taxon>
    </lineage>
</organism>
<keyword evidence="1" id="KW-0812">Transmembrane</keyword>
<gene>
    <name evidence="2" type="ORF">ACFOEI_14510</name>
</gene>
<keyword evidence="1" id="KW-0472">Membrane</keyword>